<dbReference type="Proteomes" id="UP000557392">
    <property type="component" value="Unassembled WGS sequence"/>
</dbReference>
<evidence type="ECO:0008006" key="4">
    <source>
        <dbReference type="Google" id="ProtNLM"/>
    </source>
</evidence>
<reference evidence="2 3" key="1">
    <citation type="submission" date="2020-08" db="EMBL/GenBank/DDBJ databases">
        <title>Genomic Encyclopedia of Type Strains, Phase IV (KMG-IV): sequencing the most valuable type-strain genomes for metagenomic binning, comparative biology and taxonomic classification.</title>
        <authorList>
            <person name="Goeker M."/>
        </authorList>
    </citation>
    <scope>NUCLEOTIDE SEQUENCE [LARGE SCALE GENOMIC DNA]</scope>
    <source>
        <strain evidence="2 3">DSM 101806</strain>
    </source>
</reference>
<organism evidence="2 3">
    <name type="scientific">Sphingomonas kyeonggiensis</name>
    <dbReference type="NCBI Taxonomy" id="1268553"/>
    <lineage>
        <taxon>Bacteria</taxon>
        <taxon>Pseudomonadati</taxon>
        <taxon>Pseudomonadota</taxon>
        <taxon>Alphaproteobacteria</taxon>
        <taxon>Sphingomonadales</taxon>
        <taxon>Sphingomonadaceae</taxon>
        <taxon>Sphingomonas</taxon>
    </lineage>
</organism>
<evidence type="ECO:0000256" key="1">
    <source>
        <dbReference type="SAM" id="SignalP"/>
    </source>
</evidence>
<dbReference type="Pfam" id="PF16153">
    <property type="entry name" value="DUF4861"/>
    <property type="match status" value="1"/>
</dbReference>
<feature type="signal peptide" evidence="1">
    <location>
        <begin position="1"/>
        <end position="21"/>
    </location>
</feature>
<keyword evidence="1" id="KW-0732">Signal</keyword>
<feature type="chain" id="PRO_5030509149" description="DUF4861 domain-containing protein" evidence="1">
    <location>
        <begin position="22"/>
        <end position="313"/>
    </location>
</feature>
<dbReference type="EMBL" id="JACIEH010000002">
    <property type="protein sequence ID" value="MBB4098489.1"/>
    <property type="molecule type" value="Genomic_DNA"/>
</dbReference>
<gene>
    <name evidence="2" type="ORF">GGR46_002053</name>
</gene>
<dbReference type="RefSeq" id="WP_183997333.1">
    <property type="nucleotide sequence ID" value="NZ_JACIEH010000002.1"/>
</dbReference>
<accession>A0A7W6JRY8</accession>
<comment type="caution">
    <text evidence="2">The sequence shown here is derived from an EMBL/GenBank/DDBJ whole genome shotgun (WGS) entry which is preliminary data.</text>
</comment>
<evidence type="ECO:0000313" key="3">
    <source>
        <dbReference type="Proteomes" id="UP000557392"/>
    </source>
</evidence>
<dbReference type="InterPro" id="IPR032342">
    <property type="entry name" value="DUF4861"/>
</dbReference>
<proteinExistence type="predicted"/>
<name>A0A7W6JRY8_9SPHN</name>
<sequence>MKHALWLLAAPLLIAAGQDSAPPAPLATLNVRQADGSYKLVDRLDVPASHTIHDGLIAMEGPGWESDKVAYRLYLDERNVPDIYGKKLPGNVLPTIGMGKDDYHSMAPWGQDIFQVDQSLGMGGIGVLRGGVATQLGKAKISARVFNTDRAATVLVTNTGFPGEGGGADLSTTYRIFAGSRLTHVEARVSGKVPAMIAGLTLHDGVTRIESPKRGKWRYFATWGQQSLAKDDLGIALFYPADEAAATGTDGKSLYVQFCDPRNLRYAFGAAWVQEPDAPKTEREFRKWLDDTAADLAKQPYVVGAAQKTCAVK</sequence>
<dbReference type="AlphaFoldDB" id="A0A7W6JRY8"/>
<protein>
    <recommendedName>
        <fullName evidence="4">DUF4861 domain-containing protein</fullName>
    </recommendedName>
</protein>
<keyword evidence="3" id="KW-1185">Reference proteome</keyword>
<evidence type="ECO:0000313" key="2">
    <source>
        <dbReference type="EMBL" id="MBB4098489.1"/>
    </source>
</evidence>